<name>A0A941D762_9MICO</name>
<dbReference type="Proteomes" id="UP000677016">
    <property type="component" value="Unassembled WGS sequence"/>
</dbReference>
<dbReference type="EMBL" id="JAGSNF010000010">
    <property type="protein sequence ID" value="MBR7743349.1"/>
    <property type="molecule type" value="Genomic_DNA"/>
</dbReference>
<sequence length="128" mass="13445">MSEPVVEVVGVYNADGGVLGEIAYVLGHAMGSTDCSLCDVTHGGIRRRPAWDEMVGRLPVPVRLAHRNETTEGEKDLIEATGLPVLIGKRRDGSLTTLVPPLTIAAAEGSVDALEASIREALDDEGAV</sequence>
<gene>
    <name evidence="1" type="ORF">KC207_08610</name>
</gene>
<evidence type="ECO:0000313" key="1">
    <source>
        <dbReference type="EMBL" id="MBR7743349.1"/>
    </source>
</evidence>
<dbReference type="AlphaFoldDB" id="A0A941D762"/>
<organism evidence="1 2">
    <name type="scientific">Phycicoccus avicenniae</name>
    <dbReference type="NCBI Taxonomy" id="2828860"/>
    <lineage>
        <taxon>Bacteria</taxon>
        <taxon>Bacillati</taxon>
        <taxon>Actinomycetota</taxon>
        <taxon>Actinomycetes</taxon>
        <taxon>Micrococcales</taxon>
        <taxon>Intrasporangiaceae</taxon>
        <taxon>Phycicoccus</taxon>
    </lineage>
</organism>
<accession>A0A941D762</accession>
<evidence type="ECO:0000313" key="2">
    <source>
        <dbReference type="Proteomes" id="UP000677016"/>
    </source>
</evidence>
<proteinExistence type="predicted"/>
<dbReference type="RefSeq" id="WP_211602607.1">
    <property type="nucleotide sequence ID" value="NZ_JAGSNF010000010.1"/>
</dbReference>
<reference evidence="1" key="1">
    <citation type="submission" date="2021-04" db="EMBL/GenBank/DDBJ databases">
        <title>Phycicoccus avicenniae sp. nov., a novel endophytic actinomycetes isolated from branch of Avicennia mariana.</title>
        <authorList>
            <person name="Tuo L."/>
        </authorList>
    </citation>
    <scope>NUCLEOTIDE SEQUENCE</scope>
    <source>
        <strain evidence="1">BSK3Z-2</strain>
    </source>
</reference>
<keyword evidence="2" id="KW-1185">Reference proteome</keyword>
<comment type="caution">
    <text evidence="1">The sequence shown here is derived from an EMBL/GenBank/DDBJ whole genome shotgun (WGS) entry which is preliminary data.</text>
</comment>
<protein>
    <submittedName>
        <fullName evidence="1">Uncharacterized protein</fullName>
    </submittedName>
</protein>